<keyword evidence="3" id="KW-1185">Reference proteome</keyword>
<dbReference type="OrthoDB" id="10420405at2759"/>
<evidence type="ECO:0000313" key="2">
    <source>
        <dbReference type="EMBL" id="OLQ02063.1"/>
    </source>
</evidence>
<comment type="caution">
    <text evidence="2">The sequence shown here is derived from an EMBL/GenBank/DDBJ whole genome shotgun (WGS) entry which is preliminary data.</text>
</comment>
<dbReference type="AlphaFoldDB" id="A0A1Q9E3T7"/>
<evidence type="ECO:0000313" key="3">
    <source>
        <dbReference type="Proteomes" id="UP000186817"/>
    </source>
</evidence>
<dbReference type="EMBL" id="LSRX01000274">
    <property type="protein sequence ID" value="OLQ02063.1"/>
    <property type="molecule type" value="Genomic_DNA"/>
</dbReference>
<protein>
    <submittedName>
        <fullName evidence="2">Uncharacterized protein</fullName>
    </submittedName>
</protein>
<organism evidence="2 3">
    <name type="scientific">Symbiodinium microadriaticum</name>
    <name type="common">Dinoflagellate</name>
    <name type="synonym">Zooxanthella microadriatica</name>
    <dbReference type="NCBI Taxonomy" id="2951"/>
    <lineage>
        <taxon>Eukaryota</taxon>
        <taxon>Sar</taxon>
        <taxon>Alveolata</taxon>
        <taxon>Dinophyceae</taxon>
        <taxon>Suessiales</taxon>
        <taxon>Symbiodiniaceae</taxon>
        <taxon>Symbiodinium</taxon>
    </lineage>
</organism>
<name>A0A1Q9E3T7_SYMMI</name>
<proteinExistence type="predicted"/>
<feature type="compositionally biased region" description="Low complexity" evidence="1">
    <location>
        <begin position="112"/>
        <end position="124"/>
    </location>
</feature>
<accession>A0A1Q9E3T7</accession>
<sequence length="231" mass="25125">MKKELSMLQWESHQFWEERCADCGWTAGKKPQQSPALLTEQLRSFHQRLHDADRRSWCFSSRPLPTELRSGTPKSRRRRLGRSPSEGDAHAQVNKSGGCEDGAGTEPSSTPKAKVSSLKVLRSKSAVREDGAGTGPSSTLKVLGSKSGCPQNGAGASTEPALPPKAVSFAPQPGKGKPALPQLLNLASQSSQRALDCTSEVSRFLRQHRHLPQARRVLDLLPDFQARSLAI</sequence>
<reference evidence="2 3" key="1">
    <citation type="submission" date="2016-02" db="EMBL/GenBank/DDBJ databases">
        <title>Genome analysis of coral dinoflagellate symbionts highlights evolutionary adaptations to a symbiotic lifestyle.</title>
        <authorList>
            <person name="Aranda M."/>
            <person name="Li Y."/>
            <person name="Liew Y.J."/>
            <person name="Baumgarten S."/>
            <person name="Simakov O."/>
            <person name="Wilson M."/>
            <person name="Piel J."/>
            <person name="Ashoor H."/>
            <person name="Bougouffa S."/>
            <person name="Bajic V.B."/>
            <person name="Ryu T."/>
            <person name="Ravasi T."/>
            <person name="Bayer T."/>
            <person name="Micklem G."/>
            <person name="Kim H."/>
            <person name="Bhak J."/>
            <person name="Lajeunesse T.C."/>
            <person name="Voolstra C.R."/>
        </authorList>
    </citation>
    <scope>NUCLEOTIDE SEQUENCE [LARGE SCALE GENOMIC DNA]</scope>
    <source>
        <strain evidence="2 3">CCMP2467</strain>
    </source>
</reference>
<feature type="region of interest" description="Disordered" evidence="1">
    <location>
        <begin position="60"/>
        <end position="179"/>
    </location>
</feature>
<evidence type="ECO:0000256" key="1">
    <source>
        <dbReference type="SAM" id="MobiDB-lite"/>
    </source>
</evidence>
<dbReference type="Proteomes" id="UP000186817">
    <property type="component" value="Unassembled WGS sequence"/>
</dbReference>
<gene>
    <name evidence="2" type="ORF">AK812_SmicGene15137</name>
</gene>